<evidence type="ECO:0000256" key="1">
    <source>
        <dbReference type="ARBA" id="ARBA00022679"/>
    </source>
</evidence>
<dbReference type="InterPro" id="IPR050482">
    <property type="entry name" value="Sensor_HK_TwoCompSys"/>
</dbReference>
<dbReference type="Pfam" id="PF13426">
    <property type="entry name" value="PAS_9"/>
    <property type="match status" value="1"/>
</dbReference>
<dbReference type="Pfam" id="PF08448">
    <property type="entry name" value="PAS_4"/>
    <property type="match status" value="1"/>
</dbReference>
<dbReference type="NCBIfam" id="TIGR00229">
    <property type="entry name" value="sensory_box"/>
    <property type="match status" value="1"/>
</dbReference>
<dbReference type="InterPro" id="IPR005467">
    <property type="entry name" value="His_kinase_dom"/>
</dbReference>
<dbReference type="RefSeq" id="WP_161025972.1">
    <property type="nucleotide sequence ID" value="NZ_WWCJ01000008.1"/>
</dbReference>
<proteinExistence type="predicted"/>
<dbReference type="PANTHER" id="PTHR24421:SF59">
    <property type="entry name" value="OXYGEN SENSOR HISTIDINE KINASE NREB"/>
    <property type="match status" value="1"/>
</dbReference>
<dbReference type="Pfam" id="PF07730">
    <property type="entry name" value="HisKA_3"/>
    <property type="match status" value="1"/>
</dbReference>
<dbReference type="PANTHER" id="PTHR24421">
    <property type="entry name" value="NITRATE/NITRITE SENSOR PROTEIN NARX-RELATED"/>
    <property type="match status" value="1"/>
</dbReference>
<name>A0A6N9HIZ2_9BURK</name>
<feature type="domain" description="PAS" evidence="5">
    <location>
        <begin position="160"/>
        <end position="204"/>
    </location>
</feature>
<keyword evidence="2" id="KW-0418">Kinase</keyword>
<dbReference type="InterPro" id="IPR013656">
    <property type="entry name" value="PAS_4"/>
</dbReference>
<dbReference type="SMART" id="SM00387">
    <property type="entry name" value="HATPase_c"/>
    <property type="match status" value="1"/>
</dbReference>
<dbReference type="Pfam" id="PF02518">
    <property type="entry name" value="HATPase_c"/>
    <property type="match status" value="1"/>
</dbReference>
<evidence type="ECO:0000313" key="8">
    <source>
        <dbReference type="Proteomes" id="UP000448575"/>
    </source>
</evidence>
<dbReference type="InterPro" id="IPR003594">
    <property type="entry name" value="HATPase_dom"/>
</dbReference>
<evidence type="ECO:0000313" key="7">
    <source>
        <dbReference type="EMBL" id="MYN02992.1"/>
    </source>
</evidence>
<dbReference type="Gene3D" id="3.30.450.20">
    <property type="entry name" value="PAS domain"/>
    <property type="match status" value="2"/>
</dbReference>
<feature type="domain" description="PAC" evidence="6">
    <location>
        <begin position="225"/>
        <end position="277"/>
    </location>
</feature>
<dbReference type="PROSITE" id="PS50112">
    <property type="entry name" value="PAS"/>
    <property type="match status" value="1"/>
</dbReference>
<keyword evidence="1" id="KW-0808">Transferase</keyword>
<keyword evidence="8" id="KW-1185">Reference proteome</keyword>
<dbReference type="CDD" id="cd16917">
    <property type="entry name" value="HATPase_UhpB-NarQ-NarX-like"/>
    <property type="match status" value="1"/>
</dbReference>
<dbReference type="PROSITE" id="PS50113">
    <property type="entry name" value="PAC"/>
    <property type="match status" value="1"/>
</dbReference>
<dbReference type="SUPFAM" id="SSF55785">
    <property type="entry name" value="PYP-like sensor domain (PAS domain)"/>
    <property type="match status" value="2"/>
</dbReference>
<evidence type="ECO:0000259" key="4">
    <source>
        <dbReference type="PROSITE" id="PS50109"/>
    </source>
</evidence>
<dbReference type="Gene3D" id="1.20.5.1930">
    <property type="match status" value="1"/>
</dbReference>
<reference evidence="7 8" key="1">
    <citation type="submission" date="2019-12" db="EMBL/GenBank/DDBJ databases">
        <title>Novel species isolated from a subtropical stream in China.</title>
        <authorList>
            <person name="Lu H."/>
        </authorList>
    </citation>
    <scope>NUCLEOTIDE SEQUENCE [LARGE SCALE GENOMIC DNA]</scope>
    <source>
        <strain evidence="7 8">DS3</strain>
    </source>
</reference>
<feature type="domain" description="Histidine kinase" evidence="4">
    <location>
        <begin position="317"/>
        <end position="513"/>
    </location>
</feature>
<sequence length="513" mass="55039">MSRSDALRHWHELQVSQLELEVQSAALAELGRQKREAEQGLQRYAGLFDQAPVCYLALARDGCIAGANRAAAALFGMPLDRLPGQPVERFLAPASQPALRALLARLHADGSSSAIEAQLFESLGGGRVRIEANLEPAGGAIRMVLSDLRMRAQHHAEDGALRRAFAVLDTLGEGVAVADADGVIIAVNPAFSAISGRSEAQAIGCELAAICGVEAALAGLEEGGWQGELAGRRPDGAEFQAALSLRSLAGADGSVAGVVAVLSDISRRKQAESALQDLHRNLESRVLQRTAELLHTNGQLRQLSAHMASVKEEERKRIAREIHDELGQNLLALKLDIVQLNERMGGRQNRLARRVSSALANIDATLRSVRGIMNELRPAVLDLGLAAALEWLVNDFRQRSKLHYELALPGEAELAAINSETSLVLFRIVQEALVNVLRHARATRVAVRLEAGESGVLLEVEDNGIGIAPACRERPGSFGLIGMQERADALHGSFTLSDYEPGAGCRITLRLPL</sequence>
<dbReference type="AlphaFoldDB" id="A0A6N9HIZ2"/>
<keyword evidence="3" id="KW-0902">Two-component regulatory system</keyword>
<dbReference type="GO" id="GO:0046983">
    <property type="term" value="F:protein dimerization activity"/>
    <property type="evidence" value="ECO:0007669"/>
    <property type="project" value="InterPro"/>
</dbReference>
<protein>
    <submittedName>
        <fullName evidence="7">PAS domain S-box protein</fullName>
    </submittedName>
</protein>
<evidence type="ECO:0000256" key="2">
    <source>
        <dbReference type="ARBA" id="ARBA00022777"/>
    </source>
</evidence>
<dbReference type="InterPro" id="IPR036890">
    <property type="entry name" value="HATPase_C_sf"/>
</dbReference>
<comment type="caution">
    <text evidence="7">The sequence shown here is derived from an EMBL/GenBank/DDBJ whole genome shotgun (WGS) entry which is preliminary data.</text>
</comment>
<gene>
    <name evidence="7" type="ORF">GTP41_12860</name>
</gene>
<dbReference type="GO" id="GO:0000155">
    <property type="term" value="F:phosphorelay sensor kinase activity"/>
    <property type="evidence" value="ECO:0007669"/>
    <property type="project" value="InterPro"/>
</dbReference>
<dbReference type="GO" id="GO:0016020">
    <property type="term" value="C:membrane"/>
    <property type="evidence" value="ECO:0007669"/>
    <property type="project" value="InterPro"/>
</dbReference>
<dbReference type="SUPFAM" id="SSF55874">
    <property type="entry name" value="ATPase domain of HSP90 chaperone/DNA topoisomerase II/histidine kinase"/>
    <property type="match status" value="1"/>
</dbReference>
<accession>A0A6N9HIZ2</accession>
<dbReference type="InterPro" id="IPR035965">
    <property type="entry name" value="PAS-like_dom_sf"/>
</dbReference>
<dbReference type="SMART" id="SM00091">
    <property type="entry name" value="PAS"/>
    <property type="match status" value="2"/>
</dbReference>
<evidence type="ECO:0000256" key="3">
    <source>
        <dbReference type="ARBA" id="ARBA00023012"/>
    </source>
</evidence>
<evidence type="ECO:0000259" key="6">
    <source>
        <dbReference type="PROSITE" id="PS50113"/>
    </source>
</evidence>
<dbReference type="PROSITE" id="PS50109">
    <property type="entry name" value="HIS_KIN"/>
    <property type="match status" value="1"/>
</dbReference>
<dbReference type="Gene3D" id="3.30.565.10">
    <property type="entry name" value="Histidine kinase-like ATPase, C-terminal domain"/>
    <property type="match status" value="1"/>
</dbReference>
<dbReference type="InterPro" id="IPR000014">
    <property type="entry name" value="PAS"/>
</dbReference>
<dbReference type="Proteomes" id="UP000448575">
    <property type="component" value="Unassembled WGS sequence"/>
</dbReference>
<organism evidence="7 8">
    <name type="scientific">Pseudoduganella guangdongensis</name>
    <dbReference type="NCBI Taxonomy" id="2692179"/>
    <lineage>
        <taxon>Bacteria</taxon>
        <taxon>Pseudomonadati</taxon>
        <taxon>Pseudomonadota</taxon>
        <taxon>Betaproteobacteria</taxon>
        <taxon>Burkholderiales</taxon>
        <taxon>Oxalobacteraceae</taxon>
        <taxon>Telluria group</taxon>
        <taxon>Pseudoduganella</taxon>
    </lineage>
</organism>
<dbReference type="EMBL" id="WWCJ01000008">
    <property type="protein sequence ID" value="MYN02992.1"/>
    <property type="molecule type" value="Genomic_DNA"/>
</dbReference>
<evidence type="ECO:0000259" key="5">
    <source>
        <dbReference type="PROSITE" id="PS50112"/>
    </source>
</evidence>
<dbReference type="CDD" id="cd00130">
    <property type="entry name" value="PAS"/>
    <property type="match status" value="1"/>
</dbReference>
<dbReference type="InterPro" id="IPR000700">
    <property type="entry name" value="PAS-assoc_C"/>
</dbReference>
<dbReference type="InterPro" id="IPR011712">
    <property type="entry name" value="Sig_transdc_His_kin_sub3_dim/P"/>
</dbReference>